<feature type="chain" id="PRO_5031075694" evidence="1">
    <location>
        <begin position="24"/>
        <end position="85"/>
    </location>
</feature>
<reference evidence="2" key="1">
    <citation type="submission" date="2020-06" db="EMBL/GenBank/DDBJ databases">
        <title>Legume-microbial interactions unlock mineral nutrients during tropical forest succession.</title>
        <authorList>
            <person name="Epihov D.Z."/>
        </authorList>
    </citation>
    <scope>NUCLEOTIDE SEQUENCE [LARGE SCALE GENOMIC DNA]</scope>
    <source>
        <strain evidence="2">Pan2503</strain>
    </source>
</reference>
<sequence length="85" mass="8854">MRKRRGWVFVLGILMLLSASTFGQIATTGKITGVVTDASGAAVPNATVTVKSTALMAERTTTTGADGAYLFDLLPLGTYEVNVTS</sequence>
<comment type="caution">
    <text evidence="2">The sequence shown here is derived from an EMBL/GenBank/DDBJ whole genome shotgun (WGS) entry which is preliminary data.</text>
</comment>
<feature type="signal peptide" evidence="1">
    <location>
        <begin position="1"/>
        <end position="23"/>
    </location>
</feature>
<proteinExistence type="predicted"/>
<keyword evidence="3" id="KW-1185">Reference proteome</keyword>
<evidence type="ECO:0000313" key="2">
    <source>
        <dbReference type="EMBL" id="MBA0087367.1"/>
    </source>
</evidence>
<gene>
    <name evidence="2" type="ORF">HRJ53_20475</name>
</gene>
<dbReference type="Pfam" id="PF13620">
    <property type="entry name" value="CarboxypepD_reg"/>
    <property type="match status" value="1"/>
</dbReference>
<dbReference type="Gene3D" id="2.60.40.1120">
    <property type="entry name" value="Carboxypeptidase-like, regulatory domain"/>
    <property type="match status" value="1"/>
</dbReference>
<dbReference type="SUPFAM" id="SSF49464">
    <property type="entry name" value="Carboxypeptidase regulatory domain-like"/>
    <property type="match status" value="1"/>
</dbReference>
<name>A0A7V8NTU9_9BACT</name>
<keyword evidence="1" id="KW-0732">Signal</keyword>
<dbReference type="EMBL" id="JACDQQ010001971">
    <property type="protein sequence ID" value="MBA0087367.1"/>
    <property type="molecule type" value="Genomic_DNA"/>
</dbReference>
<evidence type="ECO:0000256" key="1">
    <source>
        <dbReference type="SAM" id="SignalP"/>
    </source>
</evidence>
<evidence type="ECO:0000313" key="3">
    <source>
        <dbReference type="Proteomes" id="UP000567293"/>
    </source>
</evidence>
<protein>
    <submittedName>
        <fullName evidence="2">Carboxypeptidase regulatory-like domain-containing protein</fullName>
    </submittedName>
</protein>
<accession>A0A7V8NTU9</accession>
<dbReference type="AlphaFoldDB" id="A0A7V8NTU9"/>
<dbReference type="InterPro" id="IPR008969">
    <property type="entry name" value="CarboxyPept-like_regulatory"/>
</dbReference>
<organism evidence="2 3">
    <name type="scientific">Candidatus Acidiferrum panamense</name>
    <dbReference type="NCBI Taxonomy" id="2741543"/>
    <lineage>
        <taxon>Bacteria</taxon>
        <taxon>Pseudomonadati</taxon>
        <taxon>Acidobacteriota</taxon>
        <taxon>Terriglobia</taxon>
        <taxon>Candidatus Acidiferrales</taxon>
        <taxon>Candidatus Acidiferrum</taxon>
    </lineage>
</organism>
<dbReference type="Proteomes" id="UP000567293">
    <property type="component" value="Unassembled WGS sequence"/>
</dbReference>
<dbReference type="GO" id="GO:0004180">
    <property type="term" value="F:carboxypeptidase activity"/>
    <property type="evidence" value="ECO:0007669"/>
    <property type="project" value="UniProtKB-KW"/>
</dbReference>
<feature type="non-terminal residue" evidence="2">
    <location>
        <position position="85"/>
    </location>
</feature>